<dbReference type="InterPro" id="IPR006058">
    <property type="entry name" value="2Fe2S_fd_BS"/>
</dbReference>
<evidence type="ECO:0000256" key="4">
    <source>
        <dbReference type="ARBA" id="ARBA00022723"/>
    </source>
</evidence>
<keyword evidence="5" id="KW-0274">FAD</keyword>
<feature type="domain" description="FAD-binding FR-type" evidence="11">
    <location>
        <begin position="2"/>
        <end position="106"/>
    </location>
</feature>
<evidence type="ECO:0000256" key="7">
    <source>
        <dbReference type="ARBA" id="ARBA00023004"/>
    </source>
</evidence>
<name>A0A3R8UU14_9GAMM</name>
<dbReference type="SUPFAM" id="SSF52343">
    <property type="entry name" value="Ferredoxin reductase-like, C-terminal NADP-linked domain"/>
    <property type="match status" value="1"/>
</dbReference>
<evidence type="ECO:0000256" key="1">
    <source>
        <dbReference type="ARBA" id="ARBA00001974"/>
    </source>
</evidence>
<evidence type="ECO:0000256" key="9">
    <source>
        <dbReference type="ARBA" id="ARBA00034078"/>
    </source>
</evidence>
<dbReference type="Pfam" id="PF00111">
    <property type="entry name" value="Fer2"/>
    <property type="match status" value="1"/>
</dbReference>
<dbReference type="Pfam" id="PF00175">
    <property type="entry name" value="NAD_binding_1"/>
    <property type="match status" value="1"/>
</dbReference>
<comment type="cofactor">
    <cofactor evidence="1">
        <name>FAD</name>
        <dbReference type="ChEBI" id="CHEBI:57692"/>
    </cofactor>
</comment>
<dbReference type="Gene3D" id="2.40.30.10">
    <property type="entry name" value="Translation factors"/>
    <property type="match status" value="1"/>
</dbReference>
<dbReference type="InterPro" id="IPR001041">
    <property type="entry name" value="2Fe-2S_ferredoxin-type"/>
</dbReference>
<organism evidence="12 13">
    <name type="scientific">Stutzerimonas xanthomarina</name>
    <dbReference type="NCBI Taxonomy" id="271420"/>
    <lineage>
        <taxon>Bacteria</taxon>
        <taxon>Pseudomonadati</taxon>
        <taxon>Pseudomonadota</taxon>
        <taxon>Gammaproteobacteria</taxon>
        <taxon>Pseudomonadales</taxon>
        <taxon>Pseudomonadaceae</taxon>
        <taxon>Stutzerimonas</taxon>
    </lineage>
</organism>
<dbReference type="GO" id="GO:0016491">
    <property type="term" value="F:oxidoreductase activity"/>
    <property type="evidence" value="ECO:0007669"/>
    <property type="project" value="UniProtKB-KW"/>
</dbReference>
<dbReference type="CDD" id="cd06214">
    <property type="entry name" value="PA_degradation_oxidoreductase_like"/>
    <property type="match status" value="1"/>
</dbReference>
<protein>
    <submittedName>
        <fullName evidence="12">Ferredoxin--NADP reductase</fullName>
    </submittedName>
</protein>
<sequence>MKQAHSFPITGVVPQGKDGILLSFGIPSEHQEDFIFKPGQYLTLRGGDDEPVWRCYSITSDPQINNCISVLVKRVPGGRLSNWLVDNAKVDGHVELLPPAGSFLLARPDNPVLLYAGGSGIAPIYALARQALEQGSAQVRLFFANRDSDSVMMRVELSRLESDYPGRFEVVFWNDQERGLPTAGDLTRPAEDLREADVYICGPDPFMRAVHNVLEEFGFDRARLIKEDFGAAVQAPIDGVGVDLAQLTVQLNGQAHEITVEKGETLLAAMLRAGLNAPHACRVGECASCTCRLESGQVNRLDSSVLDEDDVEDGWLLACRSFADSEELIVRFL</sequence>
<evidence type="ECO:0000313" key="13">
    <source>
        <dbReference type="Proteomes" id="UP000276506"/>
    </source>
</evidence>
<dbReference type="AlphaFoldDB" id="A0A3R8UU14"/>
<dbReference type="SUPFAM" id="SSF54292">
    <property type="entry name" value="2Fe-2S ferredoxin-like"/>
    <property type="match status" value="1"/>
</dbReference>
<comment type="cofactor">
    <cofactor evidence="9">
        <name>[2Fe-2S] cluster</name>
        <dbReference type="ChEBI" id="CHEBI:190135"/>
    </cofactor>
</comment>
<evidence type="ECO:0000259" key="11">
    <source>
        <dbReference type="PROSITE" id="PS51384"/>
    </source>
</evidence>
<keyword evidence="6" id="KW-0560">Oxidoreductase</keyword>
<feature type="domain" description="2Fe-2S ferredoxin-type" evidence="10">
    <location>
        <begin position="245"/>
        <end position="333"/>
    </location>
</feature>
<keyword evidence="3" id="KW-0001">2Fe-2S</keyword>
<dbReference type="GO" id="GO:0051537">
    <property type="term" value="F:2 iron, 2 sulfur cluster binding"/>
    <property type="evidence" value="ECO:0007669"/>
    <property type="project" value="UniProtKB-KW"/>
</dbReference>
<keyword evidence="4" id="KW-0479">Metal-binding</keyword>
<dbReference type="InterPro" id="IPR039261">
    <property type="entry name" value="FNR_nucleotide-bd"/>
</dbReference>
<dbReference type="Proteomes" id="UP000276506">
    <property type="component" value="Unassembled WGS sequence"/>
</dbReference>
<dbReference type="InterPro" id="IPR017938">
    <property type="entry name" value="Riboflavin_synthase-like_b-brl"/>
</dbReference>
<keyword evidence="2" id="KW-0285">Flavoprotein</keyword>
<dbReference type="GO" id="GO:0046872">
    <property type="term" value="F:metal ion binding"/>
    <property type="evidence" value="ECO:0007669"/>
    <property type="project" value="UniProtKB-KW"/>
</dbReference>
<evidence type="ECO:0000259" key="10">
    <source>
        <dbReference type="PROSITE" id="PS51085"/>
    </source>
</evidence>
<dbReference type="PRINTS" id="PR00410">
    <property type="entry name" value="PHEHYDRXLASE"/>
</dbReference>
<evidence type="ECO:0000256" key="6">
    <source>
        <dbReference type="ARBA" id="ARBA00023002"/>
    </source>
</evidence>
<dbReference type="EMBL" id="RHQL01000031">
    <property type="protein sequence ID" value="RRV03598.1"/>
    <property type="molecule type" value="Genomic_DNA"/>
</dbReference>
<dbReference type="InterPro" id="IPR036010">
    <property type="entry name" value="2Fe-2S_ferredoxin-like_sf"/>
</dbReference>
<dbReference type="InterPro" id="IPR017927">
    <property type="entry name" value="FAD-bd_FR_type"/>
</dbReference>
<dbReference type="PANTHER" id="PTHR47354">
    <property type="entry name" value="NADH OXIDOREDUCTASE HCR"/>
    <property type="match status" value="1"/>
</dbReference>
<evidence type="ECO:0000256" key="3">
    <source>
        <dbReference type="ARBA" id="ARBA00022714"/>
    </source>
</evidence>
<accession>A0A3R8UU14</accession>
<dbReference type="PROSITE" id="PS51085">
    <property type="entry name" value="2FE2S_FER_2"/>
    <property type="match status" value="1"/>
</dbReference>
<reference evidence="12 13" key="1">
    <citation type="submission" date="2018-10" db="EMBL/GenBank/DDBJ databases">
        <title>Transmission dynamics of multidrug resistant bacteria on intensive care unit surfaces.</title>
        <authorList>
            <person name="D'Souza A.W."/>
            <person name="Potter R.F."/>
            <person name="Wallace M."/>
            <person name="Shupe A."/>
            <person name="Patel S."/>
            <person name="Sun S."/>
            <person name="Gul D."/>
            <person name="Kwon J.H."/>
            <person name="Andleeb S."/>
            <person name="Burnham C.-A.D."/>
            <person name="Dantas G."/>
        </authorList>
    </citation>
    <scope>NUCLEOTIDE SEQUENCE [LARGE SCALE GENOMIC DNA]</scope>
    <source>
        <strain evidence="12 13">PX_177</strain>
    </source>
</reference>
<comment type="caution">
    <text evidence="12">The sequence shown here is derived from an EMBL/GenBank/DDBJ whole genome shotgun (WGS) entry which is preliminary data.</text>
</comment>
<dbReference type="InterPro" id="IPR001709">
    <property type="entry name" value="Flavoprot_Pyr_Nucl_cyt_Rdtase"/>
</dbReference>
<dbReference type="GO" id="GO:0050660">
    <property type="term" value="F:flavin adenine dinucleotide binding"/>
    <property type="evidence" value="ECO:0007669"/>
    <property type="project" value="TreeGrafter"/>
</dbReference>
<dbReference type="Gene3D" id="3.40.50.80">
    <property type="entry name" value="Nucleotide-binding domain of ferredoxin-NADP reductase (FNR) module"/>
    <property type="match status" value="1"/>
</dbReference>
<dbReference type="Gene3D" id="3.10.20.30">
    <property type="match status" value="1"/>
</dbReference>
<dbReference type="InterPro" id="IPR001433">
    <property type="entry name" value="OxRdtase_FAD/NAD-bd"/>
</dbReference>
<dbReference type="SUPFAM" id="SSF63380">
    <property type="entry name" value="Riboflavin synthase domain-like"/>
    <property type="match status" value="1"/>
</dbReference>
<gene>
    <name evidence="12" type="ORF">EGJ28_23655</name>
</gene>
<dbReference type="RefSeq" id="WP_125940529.1">
    <property type="nucleotide sequence ID" value="NZ_RHQL01000031.1"/>
</dbReference>
<dbReference type="InterPro" id="IPR008333">
    <property type="entry name" value="Cbr1-like_FAD-bd_dom"/>
</dbReference>
<keyword evidence="7" id="KW-0408">Iron</keyword>
<dbReference type="PROSITE" id="PS51384">
    <property type="entry name" value="FAD_FR"/>
    <property type="match status" value="1"/>
</dbReference>
<dbReference type="Pfam" id="PF00970">
    <property type="entry name" value="FAD_binding_6"/>
    <property type="match status" value="1"/>
</dbReference>
<evidence type="ECO:0000256" key="5">
    <source>
        <dbReference type="ARBA" id="ARBA00022827"/>
    </source>
</evidence>
<dbReference type="PRINTS" id="PR00371">
    <property type="entry name" value="FPNCR"/>
</dbReference>
<evidence type="ECO:0000256" key="2">
    <source>
        <dbReference type="ARBA" id="ARBA00022630"/>
    </source>
</evidence>
<dbReference type="InterPro" id="IPR050415">
    <property type="entry name" value="MRET"/>
</dbReference>
<proteinExistence type="predicted"/>
<dbReference type="CDD" id="cd00207">
    <property type="entry name" value="fer2"/>
    <property type="match status" value="1"/>
</dbReference>
<dbReference type="PANTHER" id="PTHR47354:SF8">
    <property type="entry name" value="1,2-PHENYLACETYL-COA EPOXIDASE, SUBUNIT E"/>
    <property type="match status" value="1"/>
</dbReference>
<keyword evidence="8" id="KW-0411">Iron-sulfur</keyword>
<evidence type="ECO:0000313" key="12">
    <source>
        <dbReference type="EMBL" id="RRV03598.1"/>
    </source>
</evidence>
<dbReference type="PROSITE" id="PS00197">
    <property type="entry name" value="2FE2S_FER_1"/>
    <property type="match status" value="1"/>
</dbReference>
<evidence type="ECO:0000256" key="8">
    <source>
        <dbReference type="ARBA" id="ARBA00023014"/>
    </source>
</evidence>
<dbReference type="InterPro" id="IPR012675">
    <property type="entry name" value="Beta-grasp_dom_sf"/>
</dbReference>